<proteinExistence type="predicted"/>
<gene>
    <name evidence="4" type="ORF">ACFO5R_07460</name>
</gene>
<feature type="transmembrane region" description="Helical" evidence="2">
    <location>
        <begin position="185"/>
        <end position="206"/>
    </location>
</feature>
<feature type="transmembrane region" description="Helical" evidence="2">
    <location>
        <begin position="102"/>
        <end position="125"/>
    </location>
</feature>
<evidence type="ECO:0000313" key="4">
    <source>
        <dbReference type="EMBL" id="MFC4541762.1"/>
    </source>
</evidence>
<accession>A0ABD5PMV1</accession>
<feature type="compositionally biased region" description="Acidic residues" evidence="1">
    <location>
        <begin position="344"/>
        <end position="358"/>
    </location>
</feature>
<feature type="region of interest" description="Disordered" evidence="1">
    <location>
        <begin position="338"/>
        <end position="358"/>
    </location>
</feature>
<feature type="domain" description="DUF1616" evidence="3">
    <location>
        <begin position="30"/>
        <end position="334"/>
    </location>
</feature>
<evidence type="ECO:0000313" key="5">
    <source>
        <dbReference type="Proteomes" id="UP001595898"/>
    </source>
</evidence>
<keyword evidence="2" id="KW-0472">Membrane</keyword>
<name>A0ABD5PMV1_9EURY</name>
<feature type="transmembrane region" description="Helical" evidence="2">
    <location>
        <begin position="20"/>
        <end position="44"/>
    </location>
</feature>
<protein>
    <submittedName>
        <fullName evidence="4">DUF1616 domain-containing protein</fullName>
    </submittedName>
</protein>
<reference evidence="4 5" key="1">
    <citation type="journal article" date="2019" name="Int. J. Syst. Evol. Microbiol.">
        <title>The Global Catalogue of Microorganisms (GCM) 10K type strain sequencing project: providing services to taxonomists for standard genome sequencing and annotation.</title>
        <authorList>
            <consortium name="The Broad Institute Genomics Platform"/>
            <consortium name="The Broad Institute Genome Sequencing Center for Infectious Disease"/>
            <person name="Wu L."/>
            <person name="Ma J."/>
        </authorList>
    </citation>
    <scope>NUCLEOTIDE SEQUENCE [LARGE SCALE GENOMIC DNA]</scope>
    <source>
        <strain evidence="4 5">WLHS5</strain>
    </source>
</reference>
<evidence type="ECO:0000256" key="2">
    <source>
        <dbReference type="SAM" id="Phobius"/>
    </source>
</evidence>
<keyword evidence="2" id="KW-0812">Transmembrane</keyword>
<evidence type="ECO:0000259" key="3">
    <source>
        <dbReference type="Pfam" id="PF07760"/>
    </source>
</evidence>
<dbReference type="Pfam" id="PF07760">
    <property type="entry name" value="DUF1616"/>
    <property type="match status" value="1"/>
</dbReference>
<keyword evidence="2" id="KW-1133">Transmembrane helix</keyword>
<comment type="caution">
    <text evidence="4">The sequence shown here is derived from an EMBL/GenBank/DDBJ whole genome shotgun (WGS) entry which is preliminary data.</text>
</comment>
<dbReference type="RefSeq" id="WP_250142604.1">
    <property type="nucleotide sequence ID" value="NZ_JALIQP010000008.1"/>
</dbReference>
<feature type="transmembrane region" description="Helical" evidence="2">
    <location>
        <begin position="131"/>
        <end position="149"/>
    </location>
</feature>
<dbReference type="Proteomes" id="UP001595898">
    <property type="component" value="Unassembled WGS sequence"/>
</dbReference>
<feature type="transmembrane region" description="Helical" evidence="2">
    <location>
        <begin position="50"/>
        <end position="69"/>
    </location>
</feature>
<organism evidence="4 5">
    <name type="scientific">Halosolutus amylolyticus</name>
    <dbReference type="NCBI Taxonomy" id="2932267"/>
    <lineage>
        <taxon>Archaea</taxon>
        <taxon>Methanobacteriati</taxon>
        <taxon>Methanobacteriota</taxon>
        <taxon>Stenosarchaea group</taxon>
        <taxon>Halobacteria</taxon>
        <taxon>Halobacteriales</taxon>
        <taxon>Natrialbaceae</taxon>
        <taxon>Halosolutus</taxon>
    </lineage>
</organism>
<evidence type="ECO:0000256" key="1">
    <source>
        <dbReference type="SAM" id="MobiDB-lite"/>
    </source>
</evidence>
<dbReference type="InterPro" id="IPR011674">
    <property type="entry name" value="DUF1616"/>
</dbReference>
<dbReference type="AlphaFoldDB" id="A0ABD5PMV1"/>
<sequence>MKDVLTKPFAALQRRGRQLLGGVPGDLLVVAGFVLVAMVVLGVGSVSSSLVRAAIAGPLLFFVPGYVLVSLCFPRSTPVTATATDRPTLFVQTRSIDDAGRVALSFGTSFALLPLLGLVVASTPWGVTDGTVLGVIGGLALVGTCLAIGRRLAVPSVDRYHVGFARRFDAARAAIFETRSPVHTAINVAIVLSMILAVTTVGYALVAPQQGEEYTNLQLLTEDESGELVAGGYPDEISPGESIPLVIAVENQEQEEMNYTVVVQEQRIEDGDVVERTELRRIDYVLTDGGTGYGEREITPVAENGTVRISVQVYQDDVPETPTQEDAYRHTYFWTAVTDGSDGATDDGADDTDDGADE</sequence>
<dbReference type="EMBL" id="JBHSFA010000004">
    <property type="protein sequence ID" value="MFC4541762.1"/>
    <property type="molecule type" value="Genomic_DNA"/>
</dbReference>
<keyword evidence="5" id="KW-1185">Reference proteome</keyword>